<proteinExistence type="predicted"/>
<accession>A0ACB8J536</accession>
<comment type="caution">
    <text evidence="1">The sequence shown here is derived from an EMBL/GenBank/DDBJ whole genome shotgun (WGS) entry which is preliminary data.</text>
</comment>
<name>A0ACB8J536_CITSI</name>
<organism evidence="1 2">
    <name type="scientific">Citrus sinensis</name>
    <name type="common">Sweet orange</name>
    <name type="synonym">Citrus aurantium var. sinensis</name>
    <dbReference type="NCBI Taxonomy" id="2711"/>
    <lineage>
        <taxon>Eukaryota</taxon>
        <taxon>Viridiplantae</taxon>
        <taxon>Streptophyta</taxon>
        <taxon>Embryophyta</taxon>
        <taxon>Tracheophyta</taxon>
        <taxon>Spermatophyta</taxon>
        <taxon>Magnoliopsida</taxon>
        <taxon>eudicotyledons</taxon>
        <taxon>Gunneridae</taxon>
        <taxon>Pentapetalae</taxon>
        <taxon>rosids</taxon>
        <taxon>malvids</taxon>
        <taxon>Sapindales</taxon>
        <taxon>Rutaceae</taxon>
        <taxon>Aurantioideae</taxon>
        <taxon>Citrus</taxon>
    </lineage>
</organism>
<gene>
    <name evidence="1" type="ORF">KPL71_020084</name>
</gene>
<keyword evidence="2" id="KW-1185">Reference proteome</keyword>
<dbReference type="Proteomes" id="UP000829398">
    <property type="component" value="Chromosome 7"/>
</dbReference>
<evidence type="ECO:0000313" key="1">
    <source>
        <dbReference type="EMBL" id="KAH9712560.1"/>
    </source>
</evidence>
<sequence length="166" mass="18276">MGDGHGLSPSHQIPLSMPFPPKDQIFHQAIVGLYAMENQDFSPPHGDASRPSLGFPLGTALLLIVIFSLSGIFSCCYHWDKVRSLRRSFSEHADPDADNEGSPSKSKAAHMDLKKNQSQSLPVLMPGDQIPKFIALPCPCEPPRAEKIVVKVQKPPKLPRFPVPLY</sequence>
<protein>
    <submittedName>
        <fullName evidence="1">Uncharacterized protein</fullName>
    </submittedName>
</protein>
<dbReference type="EMBL" id="CM039176">
    <property type="protein sequence ID" value="KAH9712560.1"/>
    <property type="molecule type" value="Genomic_DNA"/>
</dbReference>
<reference evidence="2" key="1">
    <citation type="journal article" date="2023" name="Hortic. Res.">
        <title>A chromosome-level phased genome enabling allele-level studies in sweet orange: a case study on citrus Huanglongbing tolerance.</title>
        <authorList>
            <person name="Wu B."/>
            <person name="Yu Q."/>
            <person name="Deng Z."/>
            <person name="Duan Y."/>
            <person name="Luo F."/>
            <person name="Gmitter F. Jr."/>
        </authorList>
    </citation>
    <scope>NUCLEOTIDE SEQUENCE [LARGE SCALE GENOMIC DNA]</scope>
    <source>
        <strain evidence="2">cv. Valencia</strain>
    </source>
</reference>
<evidence type="ECO:0000313" key="2">
    <source>
        <dbReference type="Proteomes" id="UP000829398"/>
    </source>
</evidence>